<gene>
    <name evidence="2" type="ORF">PVAP13_7KG063929</name>
</gene>
<comment type="caution">
    <text evidence="2">The sequence shown here is derived from an EMBL/GenBank/DDBJ whole genome shotgun (WGS) entry which is preliminary data.</text>
</comment>
<sequence length="134" mass="14320">MEKINILISFNYHSFFYNFSIHSFLPVLIYSFPEQATTPRFAAPGGIAAGESSRARRRQSPAGESAPTRRRRGVGPSTPRRSPLAAVDSDQPLLSARLLGREPAIPAVTNLGDLGSAEAELYGSISSPSNAASC</sequence>
<keyword evidence="3" id="KW-1185">Reference proteome</keyword>
<organism evidence="2 3">
    <name type="scientific">Panicum virgatum</name>
    <name type="common">Blackwell switchgrass</name>
    <dbReference type="NCBI Taxonomy" id="38727"/>
    <lineage>
        <taxon>Eukaryota</taxon>
        <taxon>Viridiplantae</taxon>
        <taxon>Streptophyta</taxon>
        <taxon>Embryophyta</taxon>
        <taxon>Tracheophyta</taxon>
        <taxon>Spermatophyta</taxon>
        <taxon>Magnoliopsida</taxon>
        <taxon>Liliopsida</taxon>
        <taxon>Poales</taxon>
        <taxon>Poaceae</taxon>
        <taxon>PACMAD clade</taxon>
        <taxon>Panicoideae</taxon>
        <taxon>Panicodae</taxon>
        <taxon>Paniceae</taxon>
        <taxon>Panicinae</taxon>
        <taxon>Panicum</taxon>
        <taxon>Panicum sect. Hiantes</taxon>
    </lineage>
</organism>
<evidence type="ECO:0000313" key="2">
    <source>
        <dbReference type="EMBL" id="KAG2571079.1"/>
    </source>
</evidence>
<reference evidence="2" key="1">
    <citation type="submission" date="2020-05" db="EMBL/GenBank/DDBJ databases">
        <title>WGS assembly of Panicum virgatum.</title>
        <authorList>
            <person name="Lovell J.T."/>
            <person name="Jenkins J."/>
            <person name="Shu S."/>
            <person name="Juenger T.E."/>
            <person name="Schmutz J."/>
        </authorList>
    </citation>
    <scope>NUCLEOTIDE SEQUENCE</scope>
    <source>
        <strain evidence="2">AP13</strain>
    </source>
</reference>
<dbReference type="EMBL" id="CM029049">
    <property type="protein sequence ID" value="KAG2571079.1"/>
    <property type="molecule type" value="Genomic_DNA"/>
</dbReference>
<proteinExistence type="predicted"/>
<evidence type="ECO:0000256" key="1">
    <source>
        <dbReference type="SAM" id="MobiDB-lite"/>
    </source>
</evidence>
<dbReference type="Proteomes" id="UP000823388">
    <property type="component" value="Chromosome 7K"/>
</dbReference>
<dbReference type="AlphaFoldDB" id="A0A8T0QE12"/>
<name>A0A8T0QE12_PANVG</name>
<protein>
    <submittedName>
        <fullName evidence="2">Uncharacterized protein</fullName>
    </submittedName>
</protein>
<evidence type="ECO:0000313" key="3">
    <source>
        <dbReference type="Proteomes" id="UP000823388"/>
    </source>
</evidence>
<feature type="region of interest" description="Disordered" evidence="1">
    <location>
        <begin position="41"/>
        <end position="89"/>
    </location>
</feature>
<accession>A0A8T0QE12</accession>